<dbReference type="PANTHER" id="PTHR30302:SF1">
    <property type="entry name" value="HYDROGENASE 2 MATURATION PROTEASE"/>
    <property type="match status" value="1"/>
</dbReference>
<proteinExistence type="inferred from homology"/>
<dbReference type="GO" id="GO:0004190">
    <property type="term" value="F:aspartic-type endopeptidase activity"/>
    <property type="evidence" value="ECO:0007669"/>
    <property type="project" value="UniProtKB-KW"/>
</dbReference>
<dbReference type="Pfam" id="PF01750">
    <property type="entry name" value="HycI"/>
    <property type="match status" value="1"/>
</dbReference>
<dbReference type="EMBL" id="CP066007">
    <property type="protein sequence ID" value="QQB47304.1"/>
    <property type="molecule type" value="Genomic_DNA"/>
</dbReference>
<dbReference type="InterPro" id="IPR023430">
    <property type="entry name" value="Pept_HybD-like_dom_sf"/>
</dbReference>
<feature type="compositionally biased region" description="Polar residues" evidence="5">
    <location>
        <begin position="10"/>
        <end position="30"/>
    </location>
</feature>
<gene>
    <name evidence="6" type="ORF">I6I10_05245</name>
</gene>
<keyword evidence="3" id="KW-0064">Aspartyl protease</keyword>
<dbReference type="GO" id="GO:0008047">
    <property type="term" value="F:enzyme activator activity"/>
    <property type="evidence" value="ECO:0007669"/>
    <property type="project" value="InterPro"/>
</dbReference>
<dbReference type="PANTHER" id="PTHR30302">
    <property type="entry name" value="HYDROGENASE 1 MATURATION PROTEASE"/>
    <property type="match status" value="1"/>
</dbReference>
<accession>A0A7T4EH49</accession>
<evidence type="ECO:0000256" key="2">
    <source>
        <dbReference type="ARBA" id="ARBA00022670"/>
    </source>
</evidence>
<name>A0A7T4EH49_9CORY</name>
<dbReference type="NCBIfam" id="TIGR00072">
    <property type="entry name" value="hydrog_prot"/>
    <property type="match status" value="1"/>
</dbReference>
<evidence type="ECO:0000256" key="5">
    <source>
        <dbReference type="SAM" id="MobiDB-lite"/>
    </source>
</evidence>
<evidence type="ECO:0000313" key="6">
    <source>
        <dbReference type="EMBL" id="QQB47304.1"/>
    </source>
</evidence>
<dbReference type="InterPro" id="IPR000671">
    <property type="entry name" value="Peptidase_A31"/>
</dbReference>
<keyword evidence="2 6" id="KW-0645">Protease</keyword>
<keyword evidence="4" id="KW-0378">Hydrolase</keyword>
<evidence type="ECO:0000256" key="4">
    <source>
        <dbReference type="ARBA" id="ARBA00022801"/>
    </source>
</evidence>
<organism evidence="6 7">
    <name type="scientific">Corynebacterium glucuronolyticum</name>
    <dbReference type="NCBI Taxonomy" id="39791"/>
    <lineage>
        <taxon>Bacteria</taxon>
        <taxon>Bacillati</taxon>
        <taxon>Actinomycetota</taxon>
        <taxon>Actinomycetes</taxon>
        <taxon>Mycobacteriales</taxon>
        <taxon>Corynebacteriaceae</taxon>
        <taxon>Corynebacterium</taxon>
    </lineage>
</organism>
<comment type="similarity">
    <text evidence="1">Belongs to the peptidase A31 family.</text>
</comment>
<reference evidence="6 7" key="1">
    <citation type="submission" date="2020-12" db="EMBL/GenBank/DDBJ databases">
        <title>FDA dAtabase for Regulatory Grade micrObial Sequences (FDA-ARGOS): Supporting development and validation of Infectious Disease Dx tests.</title>
        <authorList>
            <person name="Sproer C."/>
            <person name="Gronow S."/>
            <person name="Severitt S."/>
            <person name="Schroder I."/>
            <person name="Tallon L."/>
            <person name="Sadzewicz L."/>
            <person name="Zhao X."/>
            <person name="Boylan J."/>
            <person name="Ott S."/>
            <person name="Bowen H."/>
            <person name="Vavikolanu K."/>
            <person name="Mehta A."/>
            <person name="Aluvathingal J."/>
            <person name="Nadendla S."/>
            <person name="Lowell S."/>
            <person name="Myers T."/>
            <person name="Yan Y."/>
            <person name="Sichtig H."/>
        </authorList>
    </citation>
    <scope>NUCLEOTIDE SEQUENCE [LARGE SCALE GENOMIC DNA]</scope>
    <source>
        <strain evidence="6 7">FDAARGOS_1053</strain>
    </source>
</reference>
<sequence>MALDSEADGSDSQARGSDSQARGSDSQARQSRGGEAQKRVTVLYVGNPIMGDDGIGPAIARALVGAPDEPVPLSSAHPEPQEFSLPGVELVDGGTSGMELLPAILDSGELILIDAVTVPEARPGDIIVLEGDQIPRLRKTKLSPHQVGLLDLLSAAKLMGHNPSYLAVVGIAPKKADLGVGLSPEVEAAVPAAANTVRDIISQRQSM</sequence>
<dbReference type="GO" id="GO:0016485">
    <property type="term" value="P:protein processing"/>
    <property type="evidence" value="ECO:0007669"/>
    <property type="project" value="TreeGrafter"/>
</dbReference>
<protein>
    <submittedName>
        <fullName evidence="6">Hydrogenase maturation protease</fullName>
    </submittedName>
</protein>
<evidence type="ECO:0000256" key="1">
    <source>
        <dbReference type="ARBA" id="ARBA00006814"/>
    </source>
</evidence>
<evidence type="ECO:0000313" key="7">
    <source>
        <dbReference type="Proteomes" id="UP000596145"/>
    </source>
</evidence>
<dbReference type="SUPFAM" id="SSF53163">
    <property type="entry name" value="HybD-like"/>
    <property type="match status" value="1"/>
</dbReference>
<dbReference type="OrthoDB" id="9792731at2"/>
<dbReference type="Gene3D" id="3.40.50.1450">
    <property type="entry name" value="HybD-like"/>
    <property type="match status" value="1"/>
</dbReference>
<dbReference type="Proteomes" id="UP000596145">
    <property type="component" value="Chromosome"/>
</dbReference>
<dbReference type="GeneID" id="92760862"/>
<dbReference type="AlphaFoldDB" id="A0A7T4EH49"/>
<feature type="region of interest" description="Disordered" evidence="5">
    <location>
        <begin position="1"/>
        <end position="39"/>
    </location>
</feature>
<dbReference type="RefSeq" id="WP_005388877.1">
    <property type="nucleotide sequence ID" value="NZ_CP066007.1"/>
</dbReference>
<evidence type="ECO:0000256" key="3">
    <source>
        <dbReference type="ARBA" id="ARBA00022750"/>
    </source>
</evidence>